<accession>A0A6A4RSN2</accession>
<dbReference type="AlphaFoldDB" id="A0A6A4RSN2"/>
<sequence>MSSVTHCLYVRLFVNQQLKRHYQRYGVCPPFFTSLLDPYGGRNNICQCQETLDEPRCTRGRHNLDVANAEIRNTSKSADEPVSDIY</sequence>
<proteinExistence type="predicted"/>
<evidence type="ECO:0000313" key="2">
    <source>
        <dbReference type="Proteomes" id="UP000438429"/>
    </source>
</evidence>
<protein>
    <submittedName>
        <fullName evidence="1">Uncharacterized protein</fullName>
    </submittedName>
</protein>
<comment type="caution">
    <text evidence="1">The sequence shown here is derived from an EMBL/GenBank/DDBJ whole genome shotgun (WGS) entry which is preliminary data.</text>
</comment>
<dbReference type="Proteomes" id="UP000438429">
    <property type="component" value="Unassembled WGS sequence"/>
</dbReference>
<gene>
    <name evidence="1" type="ORF">F2P81_023929</name>
</gene>
<evidence type="ECO:0000313" key="1">
    <source>
        <dbReference type="EMBL" id="KAF0023299.1"/>
    </source>
</evidence>
<dbReference type="EMBL" id="VEVO01000022">
    <property type="protein sequence ID" value="KAF0023299.1"/>
    <property type="molecule type" value="Genomic_DNA"/>
</dbReference>
<reference evidence="1 2" key="1">
    <citation type="submission" date="2019-06" db="EMBL/GenBank/DDBJ databases">
        <title>Draft genomes of female and male turbot (Scophthalmus maximus).</title>
        <authorList>
            <person name="Xu H."/>
            <person name="Xu X.-W."/>
            <person name="Shao C."/>
            <person name="Chen S."/>
        </authorList>
    </citation>
    <scope>NUCLEOTIDE SEQUENCE [LARGE SCALE GENOMIC DNA]</scope>
    <source>
        <strain evidence="1">Ysfricsl-2016a</strain>
        <tissue evidence="1">Blood</tissue>
    </source>
</reference>
<organism evidence="1 2">
    <name type="scientific">Scophthalmus maximus</name>
    <name type="common">Turbot</name>
    <name type="synonym">Psetta maxima</name>
    <dbReference type="NCBI Taxonomy" id="52904"/>
    <lineage>
        <taxon>Eukaryota</taxon>
        <taxon>Metazoa</taxon>
        <taxon>Chordata</taxon>
        <taxon>Craniata</taxon>
        <taxon>Vertebrata</taxon>
        <taxon>Euteleostomi</taxon>
        <taxon>Actinopterygii</taxon>
        <taxon>Neopterygii</taxon>
        <taxon>Teleostei</taxon>
        <taxon>Neoteleostei</taxon>
        <taxon>Acanthomorphata</taxon>
        <taxon>Carangaria</taxon>
        <taxon>Pleuronectiformes</taxon>
        <taxon>Pleuronectoidei</taxon>
        <taxon>Scophthalmidae</taxon>
        <taxon>Scophthalmus</taxon>
    </lineage>
</organism>
<name>A0A6A4RSN2_SCOMX</name>